<accession>A0A290Q721</accession>
<protein>
    <submittedName>
        <fullName evidence="2">Uncharacterized protein</fullName>
    </submittedName>
</protein>
<dbReference type="EMBL" id="CP023344">
    <property type="protein sequence ID" value="ATC64294.1"/>
    <property type="molecule type" value="Genomic_DNA"/>
</dbReference>
<keyword evidence="3" id="KW-1185">Reference proteome</keyword>
<dbReference type="KEGG" id="vbh:CMV30_10205"/>
<evidence type="ECO:0000256" key="1">
    <source>
        <dbReference type="SAM" id="SignalP"/>
    </source>
</evidence>
<dbReference type="Proteomes" id="UP000217265">
    <property type="component" value="Chromosome"/>
</dbReference>
<gene>
    <name evidence="2" type="ORF">CMV30_10205</name>
</gene>
<feature type="signal peptide" evidence="1">
    <location>
        <begin position="1"/>
        <end position="28"/>
    </location>
</feature>
<evidence type="ECO:0000313" key="3">
    <source>
        <dbReference type="Proteomes" id="UP000217265"/>
    </source>
</evidence>
<sequence length="162" mass="17045">MLVMKFNAGLAKSLLMAASIGMVVPLVAQTAPKKTAPKGGAAKPAPAPEAAAEEEAEIVLPGSVIARSGGGFLSLTVEGIHFKLSFYDAKKKPVDADAIRAIARWDPVNKAGEERSILNPADEGKALRGNVAVRPPYVFKVYLTLIGPDDVVLESHVVNFRG</sequence>
<proteinExistence type="predicted"/>
<reference evidence="2 3" key="1">
    <citation type="submission" date="2017-09" db="EMBL/GenBank/DDBJ databases">
        <title>Complete genome sequence of Verrucomicrobial strain HZ-65, isolated from freshwater.</title>
        <authorList>
            <person name="Choi A."/>
        </authorList>
    </citation>
    <scope>NUCLEOTIDE SEQUENCE [LARGE SCALE GENOMIC DNA]</scope>
    <source>
        <strain evidence="2 3">HZ-65</strain>
    </source>
</reference>
<organism evidence="2 3">
    <name type="scientific">Nibricoccus aquaticus</name>
    <dbReference type="NCBI Taxonomy" id="2576891"/>
    <lineage>
        <taxon>Bacteria</taxon>
        <taxon>Pseudomonadati</taxon>
        <taxon>Verrucomicrobiota</taxon>
        <taxon>Opitutia</taxon>
        <taxon>Opitutales</taxon>
        <taxon>Opitutaceae</taxon>
        <taxon>Nibricoccus</taxon>
    </lineage>
</organism>
<keyword evidence="1" id="KW-0732">Signal</keyword>
<name>A0A290Q721_9BACT</name>
<evidence type="ECO:0000313" key="2">
    <source>
        <dbReference type="EMBL" id="ATC64294.1"/>
    </source>
</evidence>
<feature type="chain" id="PRO_5012200152" evidence="1">
    <location>
        <begin position="29"/>
        <end position="162"/>
    </location>
</feature>
<dbReference type="AlphaFoldDB" id="A0A290Q721"/>